<proteinExistence type="predicted"/>
<dbReference type="Gene3D" id="3.40.50.150">
    <property type="entry name" value="Vaccinia Virus protein VP39"/>
    <property type="match status" value="1"/>
</dbReference>
<keyword evidence="3" id="KW-0949">S-adenosyl-L-methionine</keyword>
<name>A0A7S3K0J7_9STRA</name>
<dbReference type="EMBL" id="HBIJ01017723">
    <property type="protein sequence ID" value="CAE0370968.1"/>
    <property type="molecule type" value="Transcribed_RNA"/>
</dbReference>
<dbReference type="GO" id="GO:0042054">
    <property type="term" value="F:histone methyltransferase activity"/>
    <property type="evidence" value="ECO:0007669"/>
    <property type="project" value="TreeGrafter"/>
</dbReference>
<evidence type="ECO:0000313" key="5">
    <source>
        <dbReference type="EMBL" id="CAE0370968.1"/>
    </source>
</evidence>
<keyword evidence="2" id="KW-0808">Transferase</keyword>
<dbReference type="GO" id="GO:0032259">
    <property type="term" value="P:methylation"/>
    <property type="evidence" value="ECO:0007669"/>
    <property type="project" value="UniProtKB-KW"/>
</dbReference>
<dbReference type="GO" id="GO:0016274">
    <property type="term" value="F:protein-arginine N-methyltransferase activity"/>
    <property type="evidence" value="ECO:0007669"/>
    <property type="project" value="InterPro"/>
</dbReference>
<dbReference type="CDD" id="cd02440">
    <property type="entry name" value="AdoMet_MTases"/>
    <property type="match status" value="1"/>
</dbReference>
<gene>
    <name evidence="5" type="ORF">ALAG00032_LOCUS11748</name>
</gene>
<accession>A0A7S3K0J7</accession>
<evidence type="ECO:0000256" key="2">
    <source>
        <dbReference type="ARBA" id="ARBA00022679"/>
    </source>
</evidence>
<dbReference type="InterPro" id="IPR055135">
    <property type="entry name" value="PRMT_dom"/>
</dbReference>
<dbReference type="Gene3D" id="2.70.160.11">
    <property type="entry name" value="Hnrnp arginine n-methyltransferase1"/>
    <property type="match status" value="1"/>
</dbReference>
<evidence type="ECO:0000256" key="3">
    <source>
        <dbReference type="ARBA" id="ARBA00022691"/>
    </source>
</evidence>
<protein>
    <recommendedName>
        <fullName evidence="4">Protein arginine N-methyltransferase domain-containing protein</fullName>
    </recommendedName>
</protein>
<dbReference type="Pfam" id="PF22528">
    <property type="entry name" value="PRMT_C"/>
    <property type="match status" value="1"/>
</dbReference>
<dbReference type="AlphaFoldDB" id="A0A7S3K0J7"/>
<dbReference type="PANTHER" id="PTHR11006:SF4">
    <property type="entry name" value="PROTEIN ARGININE N-METHYLTRANSFERASE 7"/>
    <property type="match status" value="1"/>
</dbReference>
<reference evidence="5" key="1">
    <citation type="submission" date="2021-01" db="EMBL/GenBank/DDBJ databases">
        <authorList>
            <person name="Corre E."/>
            <person name="Pelletier E."/>
            <person name="Niang G."/>
            <person name="Scheremetjew M."/>
            <person name="Finn R."/>
            <person name="Kale V."/>
            <person name="Holt S."/>
            <person name="Cochrane G."/>
            <person name="Meng A."/>
            <person name="Brown T."/>
            <person name="Cohen L."/>
        </authorList>
    </citation>
    <scope>NUCLEOTIDE SEQUENCE</scope>
    <source>
        <strain evidence="5">CCMP1510</strain>
    </source>
</reference>
<evidence type="ECO:0000256" key="1">
    <source>
        <dbReference type="ARBA" id="ARBA00022603"/>
    </source>
</evidence>
<dbReference type="InterPro" id="IPR025799">
    <property type="entry name" value="Arg_MeTrfase"/>
</dbReference>
<organism evidence="5">
    <name type="scientific">Aureoumbra lagunensis</name>
    <dbReference type="NCBI Taxonomy" id="44058"/>
    <lineage>
        <taxon>Eukaryota</taxon>
        <taxon>Sar</taxon>
        <taxon>Stramenopiles</taxon>
        <taxon>Ochrophyta</taxon>
        <taxon>Pelagophyceae</taxon>
        <taxon>Pelagomonadales</taxon>
        <taxon>Aureoumbra</taxon>
    </lineage>
</organism>
<dbReference type="InterPro" id="IPR029063">
    <property type="entry name" value="SAM-dependent_MTases_sf"/>
</dbReference>
<feature type="domain" description="Protein arginine N-methyltransferase" evidence="4">
    <location>
        <begin position="336"/>
        <end position="427"/>
    </location>
</feature>
<keyword evidence="1" id="KW-0489">Methyltransferase</keyword>
<dbReference type="PANTHER" id="PTHR11006">
    <property type="entry name" value="PROTEIN ARGININE N-METHYLTRANSFERASE"/>
    <property type="match status" value="1"/>
</dbReference>
<dbReference type="SUPFAM" id="SSF53335">
    <property type="entry name" value="S-adenosyl-L-methionine-dependent methyltransferases"/>
    <property type="match status" value="1"/>
</dbReference>
<sequence length="750" mass="82515">MTEELNGEEDGSILVFPGATDITKRSNDNAEIDEEQSSDQLAIRSAEYPDLLRVSWNNDDQVKEVILEAALDTYGDITWHELRSGAIIAHLNRKKWIAAMINDKVRAKAYEAALISSLQPDENKPSDGDFIIADIGAGTGLLSQLALRMLPDRGKHCVSVEMEASMAALIPENETLMTVIVARSTEIELPTKAHLIISEIVDHFLLGEGVLQTSRDAAKRLLAPRGIQIPKKANLFCAIIQCSAVRRGPPPTRVSMPDTDMPDAPHLEQDDIEMLGDLLNDDESLGEINDKSPDKYNATTDKPQIFTWYRNECRGGTRSESFRVASLQASCPDFAWLSEPVHVANFDLTCPEDSIGVFLSTLPVSKTGEAHAIVYWWTLELAQGIEISNSPFILQEQDHWHQAIQPLPQPIAVKQGETLSVNGQLNDDETRIQFLLLKPFGPPPQLLAHWCCCGWHVWPCPQRCRSLPTDPADMYQSKLKASLSNLDSSATVLDVSDTAVFSLMAAFYHKSSVLCFQALCDTAEDALLASQIARVNGIEEKIIITTGEIQNIANTEMSAPALVWGDPYFHAVRGDPIATLVRLARRFRSSGAVRSLPASARLVCAPLQSPRLRRAYGAVEPLVVGCDQTKLAVAWRRTCETSLLRLTLHDYLDDLQPAADEVTALTIPNLLEIQPEAWAAMATNITLSVPADLIAIYVTYDELGGPLSAVAADHVLVKFLWPHQLNDGAFSPLHFRVLVAPDASCTINFV</sequence>
<evidence type="ECO:0000259" key="4">
    <source>
        <dbReference type="Pfam" id="PF22528"/>
    </source>
</evidence>